<evidence type="ECO:0000256" key="6">
    <source>
        <dbReference type="ARBA" id="ARBA00023136"/>
    </source>
</evidence>
<evidence type="ECO:0000259" key="8">
    <source>
        <dbReference type="PROSITE" id="PS50850"/>
    </source>
</evidence>
<feature type="transmembrane region" description="Helical" evidence="7">
    <location>
        <begin position="145"/>
        <end position="165"/>
    </location>
</feature>
<dbReference type="PANTHER" id="PTHR43266:SF10">
    <property type="entry name" value="BACILYSIN EXPORTER BACE-RELATED"/>
    <property type="match status" value="1"/>
</dbReference>
<dbReference type="EMBL" id="CAKJTG010000001">
    <property type="protein sequence ID" value="CAG9606482.1"/>
    <property type="molecule type" value="Genomic_DNA"/>
</dbReference>
<comment type="caution">
    <text evidence="9">The sequence shown here is derived from an EMBL/GenBank/DDBJ whole genome shotgun (WGS) entry which is preliminary data.</text>
</comment>
<feature type="transmembrane region" description="Helical" evidence="7">
    <location>
        <begin position="102"/>
        <end position="119"/>
    </location>
</feature>
<feature type="transmembrane region" description="Helical" evidence="7">
    <location>
        <begin position="372"/>
        <end position="392"/>
    </location>
</feature>
<evidence type="ECO:0000256" key="5">
    <source>
        <dbReference type="ARBA" id="ARBA00022989"/>
    </source>
</evidence>
<keyword evidence="5 7" id="KW-1133">Transmembrane helix</keyword>
<proteinExistence type="predicted"/>
<dbReference type="Proteomes" id="UP000789845">
    <property type="component" value="Unassembled WGS sequence"/>
</dbReference>
<dbReference type="GO" id="GO:0022857">
    <property type="term" value="F:transmembrane transporter activity"/>
    <property type="evidence" value="ECO:0007669"/>
    <property type="project" value="InterPro"/>
</dbReference>
<reference evidence="9" key="1">
    <citation type="submission" date="2021-10" db="EMBL/GenBank/DDBJ databases">
        <authorList>
            <person name="Criscuolo A."/>
        </authorList>
    </citation>
    <scope>NUCLEOTIDE SEQUENCE</scope>
    <source>
        <strain evidence="9">CIP111885</strain>
    </source>
</reference>
<feature type="domain" description="Major facilitator superfamily (MFS) profile" evidence="8">
    <location>
        <begin position="12"/>
        <end position="404"/>
    </location>
</feature>
<evidence type="ECO:0000256" key="1">
    <source>
        <dbReference type="ARBA" id="ARBA00004651"/>
    </source>
</evidence>
<dbReference type="PROSITE" id="PS50850">
    <property type="entry name" value="MFS"/>
    <property type="match status" value="1"/>
</dbReference>
<keyword evidence="2" id="KW-0813">Transport</keyword>
<evidence type="ECO:0000313" key="10">
    <source>
        <dbReference type="Proteomes" id="UP000789845"/>
    </source>
</evidence>
<feature type="transmembrane region" description="Helical" evidence="7">
    <location>
        <begin position="211"/>
        <end position="232"/>
    </location>
</feature>
<feature type="transmembrane region" description="Helical" evidence="7">
    <location>
        <begin position="16"/>
        <end position="39"/>
    </location>
</feature>
<organism evidence="9 10">
    <name type="scientific">Pseudoneobacillus rhizosphaerae</name>
    <dbReference type="NCBI Taxonomy" id="2880968"/>
    <lineage>
        <taxon>Bacteria</taxon>
        <taxon>Bacillati</taxon>
        <taxon>Bacillota</taxon>
        <taxon>Bacilli</taxon>
        <taxon>Bacillales</taxon>
        <taxon>Bacillaceae</taxon>
        <taxon>Pseudoneobacillus</taxon>
    </lineage>
</organism>
<dbReference type="PANTHER" id="PTHR43266">
    <property type="entry name" value="MACROLIDE-EFFLUX PROTEIN"/>
    <property type="match status" value="1"/>
</dbReference>
<feature type="transmembrane region" description="Helical" evidence="7">
    <location>
        <begin position="343"/>
        <end position="366"/>
    </location>
</feature>
<evidence type="ECO:0000256" key="3">
    <source>
        <dbReference type="ARBA" id="ARBA00022475"/>
    </source>
</evidence>
<dbReference type="RefSeq" id="WP_230494767.1">
    <property type="nucleotide sequence ID" value="NZ_CAKJTG010000001.1"/>
</dbReference>
<evidence type="ECO:0000256" key="7">
    <source>
        <dbReference type="SAM" id="Phobius"/>
    </source>
</evidence>
<name>A0A9C7L8U9_9BACI</name>
<dbReference type="InterPro" id="IPR011701">
    <property type="entry name" value="MFS"/>
</dbReference>
<feature type="transmembrane region" description="Helical" evidence="7">
    <location>
        <begin position="45"/>
        <end position="66"/>
    </location>
</feature>
<comment type="subcellular location">
    <subcellularLocation>
        <location evidence="1">Cell membrane</location>
        <topology evidence="1">Multi-pass membrane protein</topology>
    </subcellularLocation>
</comment>
<dbReference type="InterPro" id="IPR036259">
    <property type="entry name" value="MFS_trans_sf"/>
</dbReference>
<dbReference type="CDD" id="cd06173">
    <property type="entry name" value="MFS_MefA_like"/>
    <property type="match status" value="1"/>
</dbReference>
<accession>A0A9C7L8U9</accession>
<dbReference type="GO" id="GO:0005886">
    <property type="term" value="C:plasma membrane"/>
    <property type="evidence" value="ECO:0007669"/>
    <property type="project" value="UniProtKB-SubCell"/>
</dbReference>
<feature type="transmembrane region" description="Helical" evidence="7">
    <location>
        <begin position="171"/>
        <end position="191"/>
    </location>
</feature>
<keyword evidence="10" id="KW-1185">Reference proteome</keyword>
<dbReference type="AlphaFoldDB" id="A0A9C7L8U9"/>
<sequence>MKVFRALKREKTYRKLFFAGIINGIGDRFSQVALLTLILQMTGSGLSVGITLALRMLPFLIFGPLSGSIAEKLSRKKLLIYTDFTRVLIALSFLWIQGPKDMWIVYVGSFLLASGEALYSPTRRSSIPAIINQKNLKEVNSWEQVLLGFVLIIGALTGGVVSFAFGAKAAFSINILSFLIAGFIIVTIPTLEARTNIEADRNDEKAKLTTLFSVVMSSSLLLMLVSIDFIVPLTNGIENVLISVYAIETFDAADLGVGILYSVLGSGFILSPMITKWIKGHYLLFGFSCMMIEGIILILVSQSNSFALVVILFGILTIFGGVGNTLIDTVVMETIPLRLQGMYFGMSATISNSILGVSMFVTGVLLEVYEPRTMGVICGMLYFTFGLFYLIWSLSVNVKEEHVKINGKAFSRSLSEDMSD</sequence>
<dbReference type="SUPFAM" id="SSF103473">
    <property type="entry name" value="MFS general substrate transporter"/>
    <property type="match status" value="1"/>
</dbReference>
<keyword evidence="4 7" id="KW-0812">Transmembrane</keyword>
<keyword evidence="3" id="KW-1003">Cell membrane</keyword>
<gene>
    <name evidence="9" type="ORF">NEOCIP111885_00170</name>
</gene>
<dbReference type="Pfam" id="PF07690">
    <property type="entry name" value="MFS_1"/>
    <property type="match status" value="1"/>
</dbReference>
<evidence type="ECO:0000256" key="2">
    <source>
        <dbReference type="ARBA" id="ARBA00022448"/>
    </source>
</evidence>
<evidence type="ECO:0000256" key="4">
    <source>
        <dbReference type="ARBA" id="ARBA00022692"/>
    </source>
</evidence>
<keyword evidence="6 7" id="KW-0472">Membrane</keyword>
<dbReference type="Gene3D" id="1.20.1250.20">
    <property type="entry name" value="MFS general substrate transporter like domains"/>
    <property type="match status" value="1"/>
</dbReference>
<feature type="transmembrane region" description="Helical" evidence="7">
    <location>
        <begin position="78"/>
        <end position="96"/>
    </location>
</feature>
<protein>
    <recommendedName>
        <fullName evidence="8">Major facilitator superfamily (MFS) profile domain-containing protein</fullName>
    </recommendedName>
</protein>
<dbReference type="InterPro" id="IPR020846">
    <property type="entry name" value="MFS_dom"/>
</dbReference>
<feature type="transmembrane region" description="Helical" evidence="7">
    <location>
        <begin position="306"/>
        <end position="331"/>
    </location>
</feature>
<feature type="transmembrane region" description="Helical" evidence="7">
    <location>
        <begin position="252"/>
        <end position="270"/>
    </location>
</feature>
<evidence type="ECO:0000313" key="9">
    <source>
        <dbReference type="EMBL" id="CAG9606482.1"/>
    </source>
</evidence>
<feature type="transmembrane region" description="Helical" evidence="7">
    <location>
        <begin position="282"/>
        <end position="300"/>
    </location>
</feature>